<dbReference type="PRINTS" id="PR00625">
    <property type="entry name" value="JDOMAIN"/>
</dbReference>
<dbReference type="PANTHER" id="PTHR43096:SF52">
    <property type="entry name" value="DNAJ HOMOLOG 1, MITOCHONDRIAL-RELATED"/>
    <property type="match status" value="1"/>
</dbReference>
<dbReference type="PROSITE" id="PS00636">
    <property type="entry name" value="DNAJ_1"/>
    <property type="match status" value="1"/>
</dbReference>
<evidence type="ECO:0000313" key="4">
    <source>
        <dbReference type="EMBL" id="RAK58771.1"/>
    </source>
</evidence>
<evidence type="ECO:0000313" key="5">
    <source>
        <dbReference type="Proteomes" id="UP000249842"/>
    </source>
</evidence>
<dbReference type="PANTHER" id="PTHR43096">
    <property type="entry name" value="DNAJ HOMOLOG 1, MITOCHONDRIAL-RELATED"/>
    <property type="match status" value="1"/>
</dbReference>
<comment type="caution">
    <text evidence="4">The sequence shown here is derived from an EMBL/GenBank/DDBJ whole genome shotgun (WGS) entry which is preliminary data.</text>
</comment>
<dbReference type="Pfam" id="PF00226">
    <property type="entry name" value="DnaJ"/>
    <property type="match status" value="1"/>
</dbReference>
<dbReference type="InterPro" id="IPR036869">
    <property type="entry name" value="J_dom_sf"/>
</dbReference>
<dbReference type="Gene3D" id="1.10.287.110">
    <property type="entry name" value="DnaJ domain"/>
    <property type="match status" value="1"/>
</dbReference>
<keyword evidence="1" id="KW-0143">Chaperone</keyword>
<proteinExistence type="predicted"/>
<dbReference type="SUPFAM" id="SSF49493">
    <property type="entry name" value="HSP40/DnaJ peptide-binding domain"/>
    <property type="match status" value="2"/>
</dbReference>
<gene>
    <name evidence="4" type="ORF">DJ021_02615</name>
</gene>
<evidence type="ECO:0000259" key="3">
    <source>
        <dbReference type="PROSITE" id="PS50076"/>
    </source>
</evidence>
<evidence type="ECO:0000256" key="2">
    <source>
        <dbReference type="SAM" id="MobiDB-lite"/>
    </source>
</evidence>
<feature type="region of interest" description="Disordered" evidence="2">
    <location>
        <begin position="74"/>
        <end position="105"/>
    </location>
</feature>
<keyword evidence="5" id="KW-1185">Reference proteome</keyword>
<dbReference type="SUPFAM" id="SSF46565">
    <property type="entry name" value="Chaperone J-domain"/>
    <property type="match status" value="1"/>
</dbReference>
<accession>A0A328AX96</accession>
<dbReference type="CDD" id="cd06257">
    <property type="entry name" value="DnaJ"/>
    <property type="match status" value="1"/>
</dbReference>
<dbReference type="RefSeq" id="WP_111456064.1">
    <property type="nucleotide sequence ID" value="NZ_QFYP01000001.1"/>
</dbReference>
<dbReference type="InterPro" id="IPR001623">
    <property type="entry name" value="DnaJ_domain"/>
</dbReference>
<dbReference type="PROSITE" id="PS50076">
    <property type="entry name" value="DNAJ_2"/>
    <property type="match status" value="1"/>
</dbReference>
<dbReference type="CDD" id="cd10747">
    <property type="entry name" value="DnaJ_C"/>
    <property type="match status" value="1"/>
</dbReference>
<dbReference type="Pfam" id="PF01556">
    <property type="entry name" value="DnaJ_C"/>
    <property type="match status" value="1"/>
</dbReference>
<dbReference type="InterPro" id="IPR008971">
    <property type="entry name" value="HSP40/DnaJ_pept-bd"/>
</dbReference>
<dbReference type="GO" id="GO:0051082">
    <property type="term" value="F:unfolded protein binding"/>
    <property type="evidence" value="ECO:0007669"/>
    <property type="project" value="InterPro"/>
</dbReference>
<sequence>MARDPYQELGVSRGASADEIRKAFRKLAKQNHPDTNPNNKEAEERFKRVSAAFDILGDVAKRKKFDAGEIDADGRETARGFSGGQGPWGANPGGGPGFEGGGARRGAYQSESFEGVDLGDILGEMFGGGGRGGRPGGAGGGFGGFSQRGADVRARLEIDLEDAIRGGKKRISFSDGRTIDVTIPKGAQEGQTLRLKGQGQPGRSGPGDAFIELTILPHPIYRQEGAVLVMDVPVTVYDAALGGKVEAPTPEGPVTLTVPKGSNTGSRLRLKGRGLTDTQGRRGDLFARLVVTLPDTPDPELEAFAEAWRQKRPYTPRRRN</sequence>
<dbReference type="Gene3D" id="2.60.260.20">
    <property type="entry name" value="Urease metallochaperone UreE, N-terminal domain"/>
    <property type="match status" value="2"/>
</dbReference>
<dbReference type="Proteomes" id="UP000249842">
    <property type="component" value="Unassembled WGS sequence"/>
</dbReference>
<evidence type="ECO:0000256" key="1">
    <source>
        <dbReference type="ARBA" id="ARBA00023186"/>
    </source>
</evidence>
<dbReference type="GO" id="GO:0042026">
    <property type="term" value="P:protein refolding"/>
    <property type="evidence" value="ECO:0007669"/>
    <property type="project" value="TreeGrafter"/>
</dbReference>
<dbReference type="SMART" id="SM00271">
    <property type="entry name" value="DnaJ"/>
    <property type="match status" value="1"/>
</dbReference>
<dbReference type="InterPro" id="IPR002939">
    <property type="entry name" value="DnaJ_C"/>
</dbReference>
<protein>
    <submittedName>
        <fullName evidence="4">J domain-containing protein</fullName>
    </submittedName>
</protein>
<feature type="domain" description="J" evidence="3">
    <location>
        <begin position="4"/>
        <end position="69"/>
    </location>
</feature>
<dbReference type="EMBL" id="QFYP01000001">
    <property type="protein sequence ID" value="RAK58771.1"/>
    <property type="molecule type" value="Genomic_DNA"/>
</dbReference>
<dbReference type="OrthoDB" id="9779889at2"/>
<feature type="compositionally biased region" description="Gly residues" evidence="2">
    <location>
        <begin position="81"/>
        <end position="104"/>
    </location>
</feature>
<organism evidence="4 5">
    <name type="scientific">Phenylobacterium hankyongense</name>
    <dbReference type="NCBI Taxonomy" id="1813876"/>
    <lineage>
        <taxon>Bacteria</taxon>
        <taxon>Pseudomonadati</taxon>
        <taxon>Pseudomonadota</taxon>
        <taxon>Alphaproteobacteria</taxon>
        <taxon>Caulobacterales</taxon>
        <taxon>Caulobacteraceae</taxon>
        <taxon>Phenylobacterium</taxon>
    </lineage>
</organism>
<reference evidence="5" key="1">
    <citation type="submission" date="2018-05" db="EMBL/GenBank/DDBJ databases">
        <authorList>
            <person name="Li X."/>
        </authorList>
    </citation>
    <scope>NUCLEOTIDE SEQUENCE [LARGE SCALE GENOMIC DNA]</scope>
    <source>
        <strain evidence="5">HKS-05</strain>
    </source>
</reference>
<dbReference type="InterPro" id="IPR018253">
    <property type="entry name" value="DnaJ_domain_CS"/>
</dbReference>
<dbReference type="AlphaFoldDB" id="A0A328AX96"/>
<name>A0A328AX96_9CAUL</name>
<dbReference type="GO" id="GO:0005737">
    <property type="term" value="C:cytoplasm"/>
    <property type="evidence" value="ECO:0007669"/>
    <property type="project" value="TreeGrafter"/>
</dbReference>